<comment type="similarity">
    <text evidence="2">Belongs to the ABC transporter superfamily.</text>
</comment>
<dbReference type="InterPro" id="IPR003593">
    <property type="entry name" value="AAA+_ATPase"/>
</dbReference>
<dbReference type="InterPro" id="IPR013563">
    <property type="entry name" value="Oligopep_ABC_C"/>
</dbReference>
<evidence type="ECO:0000256" key="6">
    <source>
        <dbReference type="ARBA" id="ARBA00022840"/>
    </source>
</evidence>
<dbReference type="NCBIfam" id="NF008453">
    <property type="entry name" value="PRK11308.1"/>
    <property type="match status" value="2"/>
</dbReference>
<dbReference type="KEGG" id="stac:ABII15_25560"/>
<keyword evidence="3" id="KW-0813">Transport</keyword>
<evidence type="ECO:0000256" key="3">
    <source>
        <dbReference type="ARBA" id="ARBA00022448"/>
    </source>
</evidence>
<evidence type="ECO:0000256" key="7">
    <source>
        <dbReference type="ARBA" id="ARBA00023136"/>
    </source>
</evidence>
<organism evidence="9">
    <name type="scientific">Streptomyces tabacisoli</name>
    <dbReference type="NCBI Taxonomy" id="3156398"/>
    <lineage>
        <taxon>Bacteria</taxon>
        <taxon>Bacillati</taxon>
        <taxon>Actinomycetota</taxon>
        <taxon>Actinomycetes</taxon>
        <taxon>Kitasatosporales</taxon>
        <taxon>Streptomycetaceae</taxon>
        <taxon>Streptomyces</taxon>
    </lineage>
</organism>
<dbReference type="InterPro" id="IPR050388">
    <property type="entry name" value="ABC_Ni/Peptide_Import"/>
</dbReference>
<gene>
    <name evidence="9" type="ORF">ABII15_25560</name>
</gene>
<dbReference type="CDD" id="cd03257">
    <property type="entry name" value="ABC_NikE_OppD_transporters"/>
    <property type="match status" value="2"/>
</dbReference>
<evidence type="ECO:0000256" key="2">
    <source>
        <dbReference type="ARBA" id="ARBA00005417"/>
    </source>
</evidence>
<feature type="domain" description="ABC transporter" evidence="8">
    <location>
        <begin position="2"/>
        <end position="247"/>
    </location>
</feature>
<dbReference type="PROSITE" id="PS50893">
    <property type="entry name" value="ABC_TRANSPORTER_2"/>
    <property type="match status" value="2"/>
</dbReference>
<reference evidence="9" key="1">
    <citation type="submission" date="2024-06" db="EMBL/GenBank/DDBJ databases">
        <title>Streptomyces sp. strain HUAS MG91 genome sequences.</title>
        <authorList>
            <person name="Mo P."/>
        </authorList>
    </citation>
    <scope>NUCLEOTIDE SEQUENCE</scope>
    <source>
        <strain evidence="9">HUAS MG91</strain>
    </source>
</reference>
<keyword evidence="4" id="KW-1003">Cell membrane</keyword>
<keyword evidence="5" id="KW-0547">Nucleotide-binding</keyword>
<dbReference type="GO" id="GO:0005886">
    <property type="term" value="C:plasma membrane"/>
    <property type="evidence" value="ECO:0007669"/>
    <property type="project" value="UniProtKB-SubCell"/>
</dbReference>
<protein>
    <submittedName>
        <fullName evidence="9">ABC transporter ATP-binding protein</fullName>
    </submittedName>
</protein>
<dbReference type="InterPro" id="IPR027417">
    <property type="entry name" value="P-loop_NTPase"/>
</dbReference>
<dbReference type="GO" id="GO:0016887">
    <property type="term" value="F:ATP hydrolysis activity"/>
    <property type="evidence" value="ECO:0007669"/>
    <property type="project" value="InterPro"/>
</dbReference>
<comment type="subcellular location">
    <subcellularLocation>
        <location evidence="1">Cell membrane</location>
        <topology evidence="1">Peripheral membrane protein</topology>
    </subcellularLocation>
</comment>
<proteinExistence type="inferred from homology"/>
<sequence>MLEVTDLHVDFDGKAAVRGVDLSLERGEVLGLVGESGSGKSATALALLGLLPGNATVRGSVRLDGQELVGAGDRELSRVRGARIGMVFQDPLSAFTPVYRIGDQIAEAVRAHRDVSREAARERAVALLELVGIPRARERADAYPHEFSGGMRQRAMIAMAMANDPDVIVADEPTTALDVTIQAQILDVLRTAQRATGAALVLVSHDLGVIAGTADRVAVMYAGRVVETGPVDDVFGAPAMPYTLGLLGAVPRIDGAADTLVPVPGVAPGAGAEVVGCAFASRCPLAQERCREDRPGLLAVGERHTAACVRSAELAGAAPRDVFPVPDVPAAATPVKGDGEPVLKVRGLTRTFPVFKGTAFKRRVGTVHAVDGVDLDIARGQTLAVVGESGSGKSTTLFELMELRRPEAGSVELFGQPVGALGKEELRALRRRVQIVFQDPMASLDPRMPVGDIVTEPLRAQGMKRAEAARRGPRLLELVGLDPAHTERYPHEFSGGQRQRIGIARALSVEPELLVLDEPVSALDVSVQAGVLNLLRRLKGELGLAYLFVSHDLSVVRHIADRVSVVYQGRTVESGAVEDVFERPAHPYTRALLSAVPVPDPRRERVRQRERILLAGDPPSSAVRWEGCVFRGRCPVYAGLGDGDRGRCERVAPPGVGESGAACHFPRVAESV</sequence>
<dbReference type="PANTHER" id="PTHR43297">
    <property type="entry name" value="OLIGOPEPTIDE TRANSPORT ATP-BINDING PROTEIN APPD"/>
    <property type="match status" value="1"/>
</dbReference>
<accession>A0AAU8J6C2</accession>
<dbReference type="PROSITE" id="PS00211">
    <property type="entry name" value="ABC_TRANSPORTER_1"/>
    <property type="match status" value="2"/>
</dbReference>
<dbReference type="SUPFAM" id="SSF52540">
    <property type="entry name" value="P-loop containing nucleoside triphosphate hydrolases"/>
    <property type="match status" value="2"/>
</dbReference>
<dbReference type="EMBL" id="CP159534">
    <property type="protein sequence ID" value="XCJ75768.1"/>
    <property type="molecule type" value="Genomic_DNA"/>
</dbReference>
<dbReference type="Gene3D" id="3.40.50.300">
    <property type="entry name" value="P-loop containing nucleotide triphosphate hydrolases"/>
    <property type="match status" value="2"/>
</dbReference>
<dbReference type="InterPro" id="IPR017871">
    <property type="entry name" value="ABC_transporter-like_CS"/>
</dbReference>
<dbReference type="Pfam" id="PF08352">
    <property type="entry name" value="oligo_HPY"/>
    <property type="match status" value="2"/>
</dbReference>
<dbReference type="Pfam" id="PF00005">
    <property type="entry name" value="ABC_tran"/>
    <property type="match status" value="2"/>
</dbReference>
<dbReference type="InterPro" id="IPR003439">
    <property type="entry name" value="ABC_transporter-like_ATP-bd"/>
</dbReference>
<dbReference type="NCBIfam" id="TIGR01727">
    <property type="entry name" value="oligo_HPY"/>
    <property type="match status" value="2"/>
</dbReference>
<evidence type="ECO:0000313" key="9">
    <source>
        <dbReference type="EMBL" id="XCJ75768.1"/>
    </source>
</evidence>
<dbReference type="PANTHER" id="PTHR43297:SF2">
    <property type="entry name" value="DIPEPTIDE TRANSPORT ATP-BINDING PROTEIN DPPD"/>
    <property type="match status" value="1"/>
</dbReference>
<dbReference type="SMART" id="SM00382">
    <property type="entry name" value="AAA"/>
    <property type="match status" value="2"/>
</dbReference>
<dbReference type="GO" id="GO:0015833">
    <property type="term" value="P:peptide transport"/>
    <property type="evidence" value="ECO:0007669"/>
    <property type="project" value="InterPro"/>
</dbReference>
<evidence type="ECO:0000259" key="8">
    <source>
        <dbReference type="PROSITE" id="PS50893"/>
    </source>
</evidence>
<dbReference type="NCBIfam" id="NF007739">
    <property type="entry name" value="PRK10419.1"/>
    <property type="match status" value="2"/>
</dbReference>
<dbReference type="AlphaFoldDB" id="A0AAU8J6C2"/>
<keyword evidence="6 9" id="KW-0067">ATP-binding</keyword>
<dbReference type="GO" id="GO:0005524">
    <property type="term" value="F:ATP binding"/>
    <property type="evidence" value="ECO:0007669"/>
    <property type="project" value="UniProtKB-KW"/>
</dbReference>
<feature type="domain" description="ABC transporter" evidence="8">
    <location>
        <begin position="343"/>
        <end position="593"/>
    </location>
</feature>
<evidence type="ECO:0000256" key="5">
    <source>
        <dbReference type="ARBA" id="ARBA00022741"/>
    </source>
</evidence>
<name>A0AAU8J6C2_9ACTN</name>
<keyword evidence="7" id="KW-0472">Membrane</keyword>
<evidence type="ECO:0000256" key="1">
    <source>
        <dbReference type="ARBA" id="ARBA00004202"/>
    </source>
</evidence>
<dbReference type="FunFam" id="3.40.50.300:FF:000016">
    <property type="entry name" value="Oligopeptide ABC transporter ATP-binding component"/>
    <property type="match status" value="2"/>
</dbReference>
<dbReference type="RefSeq" id="WP_353947194.1">
    <property type="nucleotide sequence ID" value="NZ_CP159534.1"/>
</dbReference>
<evidence type="ECO:0000256" key="4">
    <source>
        <dbReference type="ARBA" id="ARBA00022475"/>
    </source>
</evidence>